<proteinExistence type="predicted"/>
<dbReference type="AlphaFoldDB" id="A0A941J6Q3"/>
<dbReference type="EMBL" id="JAGTPW010000002">
    <property type="protein sequence ID" value="MBR8643921.1"/>
    <property type="molecule type" value="Genomic_DNA"/>
</dbReference>
<sequence length="59" mass="6757">MEETSILGARLLREKRVRGDPQAHRRRGGFPDRPRKASALRSNQRITVQTLTDLIGMSR</sequence>
<accession>A0A941J6Q3</accession>
<feature type="region of interest" description="Disordered" evidence="1">
    <location>
        <begin position="1"/>
        <end position="41"/>
    </location>
</feature>
<reference evidence="2" key="1">
    <citation type="submission" date="2021-04" db="EMBL/GenBank/DDBJ databases">
        <title>Whole genome sequencing of Enterococci isolates from hospitalized patients.</title>
        <authorList>
            <person name="Ogoti B.M."/>
            <person name="Onyambu F.G."/>
        </authorList>
    </citation>
    <scope>NUCLEOTIDE SEQUENCE</scope>
    <source>
        <strain evidence="2">242</strain>
    </source>
</reference>
<comment type="caution">
    <text evidence="2">The sequence shown here is derived from an EMBL/GenBank/DDBJ whole genome shotgun (WGS) entry which is preliminary data.</text>
</comment>
<gene>
    <name evidence="2" type="ORF">KEH51_01670</name>
</gene>
<evidence type="ECO:0000313" key="3">
    <source>
        <dbReference type="Proteomes" id="UP000680045"/>
    </source>
</evidence>
<evidence type="ECO:0000256" key="1">
    <source>
        <dbReference type="SAM" id="MobiDB-lite"/>
    </source>
</evidence>
<feature type="compositionally biased region" description="Basic and acidic residues" evidence="1">
    <location>
        <begin position="11"/>
        <end position="35"/>
    </location>
</feature>
<evidence type="ECO:0000313" key="2">
    <source>
        <dbReference type="EMBL" id="MBR8643921.1"/>
    </source>
</evidence>
<dbReference type="Proteomes" id="UP000680045">
    <property type="component" value="Unassembled WGS sequence"/>
</dbReference>
<organism evidence="2 3">
    <name type="scientific">Peribacillus frigoritolerans</name>
    <dbReference type="NCBI Taxonomy" id="450367"/>
    <lineage>
        <taxon>Bacteria</taxon>
        <taxon>Bacillati</taxon>
        <taxon>Bacillota</taxon>
        <taxon>Bacilli</taxon>
        <taxon>Bacillales</taxon>
        <taxon>Bacillaceae</taxon>
        <taxon>Peribacillus</taxon>
    </lineage>
</organism>
<protein>
    <submittedName>
        <fullName evidence="2">Uncharacterized protein</fullName>
    </submittedName>
</protein>
<name>A0A941J6Q3_9BACI</name>